<evidence type="ECO:0000256" key="7">
    <source>
        <dbReference type="ARBA" id="ARBA00022795"/>
    </source>
</evidence>
<comment type="subcellular location">
    <subcellularLocation>
        <location evidence="1">Cell membrane</location>
        <topology evidence="1">Peripheral membrane protein</topology>
        <orientation evidence="1">Cytoplasmic side</orientation>
    </subcellularLocation>
</comment>
<feature type="region of interest" description="Disordered" evidence="11">
    <location>
        <begin position="120"/>
        <end position="147"/>
    </location>
</feature>
<dbReference type="Pfam" id="PF02050">
    <property type="entry name" value="FliJ"/>
    <property type="match status" value="1"/>
</dbReference>
<keyword evidence="8" id="KW-0653">Protein transport</keyword>
<dbReference type="PANTHER" id="PTHR38786:SF1">
    <property type="entry name" value="FLAGELLAR FLIJ PROTEIN"/>
    <property type="match status" value="1"/>
</dbReference>
<accession>A0A1S2N5G9</accession>
<dbReference type="NCBIfam" id="TIGR02473">
    <property type="entry name" value="flagell_FliJ"/>
    <property type="match status" value="1"/>
</dbReference>
<dbReference type="InterPro" id="IPR012823">
    <property type="entry name" value="Flagell_FliJ"/>
</dbReference>
<keyword evidence="9" id="KW-0472">Membrane</keyword>
<keyword evidence="10" id="KW-1006">Bacterial flagellum protein export</keyword>
<dbReference type="GO" id="GO:0009288">
    <property type="term" value="C:bacterial-type flagellum"/>
    <property type="evidence" value="ECO:0007669"/>
    <property type="project" value="InterPro"/>
</dbReference>
<reference evidence="12 13" key="1">
    <citation type="submission" date="2014-10" db="EMBL/GenBank/DDBJ databases">
        <authorList>
            <person name="Seo M.-J."/>
            <person name="Seok Y.J."/>
            <person name="Cha I.-T."/>
        </authorList>
    </citation>
    <scope>NUCLEOTIDE SEQUENCE [LARGE SCALE GENOMIC DNA]</scope>
    <source>
        <strain evidence="12 13">NEU</strain>
    </source>
</reference>
<evidence type="ECO:0000256" key="2">
    <source>
        <dbReference type="ARBA" id="ARBA00010004"/>
    </source>
</evidence>
<sequence length="147" mass="16672">MAQLSALETLIDLAQKDSDAAAKRLGAANKLVEEAEQKLEMLVGYRDEYARKLDAAQVAGITPFAYHNFVAFIGKLDHALNGQRDVLKHAQFKAESERKTLQESERKRLSYRTLNERAASEALKVQNKRDQKLMDDHAARGARYKQR</sequence>
<gene>
    <name evidence="12" type="primary">fliJ</name>
    <name evidence="12" type="ORF">LO55_2494</name>
</gene>
<dbReference type="GO" id="GO:0071973">
    <property type="term" value="P:bacterial-type flagellum-dependent cell motility"/>
    <property type="evidence" value="ECO:0007669"/>
    <property type="project" value="InterPro"/>
</dbReference>
<comment type="similarity">
    <text evidence="2">Belongs to the FliJ family.</text>
</comment>
<dbReference type="Gene3D" id="1.10.287.1700">
    <property type="match status" value="1"/>
</dbReference>
<keyword evidence="12" id="KW-0969">Cilium</keyword>
<protein>
    <recommendedName>
        <fullName evidence="3">Flagellar FliJ protein</fullName>
    </recommendedName>
</protein>
<dbReference type="PANTHER" id="PTHR38786">
    <property type="entry name" value="FLAGELLAR FLIJ PROTEIN"/>
    <property type="match status" value="1"/>
</dbReference>
<keyword evidence="5" id="KW-1003">Cell membrane</keyword>
<dbReference type="RefSeq" id="WP_071361666.1">
    <property type="nucleotide sequence ID" value="NZ_JRYB01000001.1"/>
</dbReference>
<keyword evidence="6" id="KW-0145">Chemotaxis</keyword>
<dbReference type="InterPro" id="IPR052570">
    <property type="entry name" value="FliJ"/>
</dbReference>
<dbReference type="PIRSF" id="PIRSF019404">
    <property type="entry name" value="FliJ"/>
    <property type="match status" value="1"/>
</dbReference>
<dbReference type="GO" id="GO:0005886">
    <property type="term" value="C:plasma membrane"/>
    <property type="evidence" value="ECO:0007669"/>
    <property type="project" value="UniProtKB-SubCell"/>
</dbReference>
<evidence type="ECO:0000256" key="3">
    <source>
        <dbReference type="ARBA" id="ARBA00020392"/>
    </source>
</evidence>
<feature type="compositionally biased region" description="Basic and acidic residues" evidence="11">
    <location>
        <begin position="127"/>
        <end position="139"/>
    </location>
</feature>
<evidence type="ECO:0000256" key="9">
    <source>
        <dbReference type="ARBA" id="ARBA00023136"/>
    </source>
</evidence>
<keyword evidence="12" id="KW-0966">Cell projection</keyword>
<dbReference type="GO" id="GO:0015031">
    <property type="term" value="P:protein transport"/>
    <property type="evidence" value="ECO:0007669"/>
    <property type="project" value="UniProtKB-KW"/>
</dbReference>
<keyword evidence="7" id="KW-1005">Bacterial flagellum biogenesis</keyword>
<dbReference type="GO" id="GO:0044781">
    <property type="term" value="P:bacterial-type flagellum organization"/>
    <property type="evidence" value="ECO:0007669"/>
    <property type="project" value="UniProtKB-KW"/>
</dbReference>
<evidence type="ECO:0000313" key="13">
    <source>
        <dbReference type="Proteomes" id="UP000180246"/>
    </source>
</evidence>
<dbReference type="InterPro" id="IPR053716">
    <property type="entry name" value="Flag_assembly_chemotaxis_eff"/>
</dbReference>
<dbReference type="AlphaFoldDB" id="A0A1S2N5G9"/>
<evidence type="ECO:0000256" key="1">
    <source>
        <dbReference type="ARBA" id="ARBA00004413"/>
    </source>
</evidence>
<organism evidence="12 13">
    <name type="scientific">Massilia timonae</name>
    <dbReference type="NCBI Taxonomy" id="47229"/>
    <lineage>
        <taxon>Bacteria</taxon>
        <taxon>Pseudomonadati</taxon>
        <taxon>Pseudomonadota</taxon>
        <taxon>Betaproteobacteria</taxon>
        <taxon>Burkholderiales</taxon>
        <taxon>Oxalobacteraceae</taxon>
        <taxon>Telluria group</taxon>
        <taxon>Massilia</taxon>
    </lineage>
</organism>
<keyword evidence="12" id="KW-0282">Flagellum</keyword>
<dbReference type="PRINTS" id="PR01004">
    <property type="entry name" value="FLGFLIJ"/>
</dbReference>
<evidence type="ECO:0000256" key="5">
    <source>
        <dbReference type="ARBA" id="ARBA00022475"/>
    </source>
</evidence>
<keyword evidence="4" id="KW-0813">Transport</keyword>
<evidence type="ECO:0000256" key="10">
    <source>
        <dbReference type="ARBA" id="ARBA00023225"/>
    </source>
</evidence>
<evidence type="ECO:0000256" key="4">
    <source>
        <dbReference type="ARBA" id="ARBA00022448"/>
    </source>
</evidence>
<dbReference type="GO" id="GO:0003774">
    <property type="term" value="F:cytoskeletal motor activity"/>
    <property type="evidence" value="ECO:0007669"/>
    <property type="project" value="InterPro"/>
</dbReference>
<dbReference type="GO" id="GO:0006935">
    <property type="term" value="P:chemotaxis"/>
    <property type="evidence" value="ECO:0007669"/>
    <property type="project" value="UniProtKB-KW"/>
</dbReference>
<evidence type="ECO:0000313" key="12">
    <source>
        <dbReference type="EMBL" id="OIJ40327.1"/>
    </source>
</evidence>
<dbReference type="EMBL" id="JRYB01000001">
    <property type="protein sequence ID" value="OIJ40327.1"/>
    <property type="molecule type" value="Genomic_DNA"/>
</dbReference>
<dbReference type="InterPro" id="IPR018006">
    <property type="entry name" value="Flag_FliJ_proteobac"/>
</dbReference>
<evidence type="ECO:0000256" key="6">
    <source>
        <dbReference type="ARBA" id="ARBA00022500"/>
    </source>
</evidence>
<evidence type="ECO:0000256" key="8">
    <source>
        <dbReference type="ARBA" id="ARBA00022927"/>
    </source>
</evidence>
<dbReference type="Proteomes" id="UP000180246">
    <property type="component" value="Unassembled WGS sequence"/>
</dbReference>
<proteinExistence type="inferred from homology"/>
<comment type="caution">
    <text evidence="12">The sequence shown here is derived from an EMBL/GenBank/DDBJ whole genome shotgun (WGS) entry which is preliminary data.</text>
</comment>
<name>A0A1S2N5G9_9BURK</name>
<evidence type="ECO:0000256" key="11">
    <source>
        <dbReference type="SAM" id="MobiDB-lite"/>
    </source>
</evidence>